<protein>
    <submittedName>
        <fullName evidence="2">Phosphate transporter</fullName>
    </submittedName>
</protein>
<dbReference type="WBParaSite" id="PSU_v2.g14405.t1">
    <property type="protein sequence ID" value="PSU_v2.g14405.t1"/>
    <property type="gene ID" value="PSU_v2.g14405"/>
</dbReference>
<dbReference type="Proteomes" id="UP000887577">
    <property type="component" value="Unplaced"/>
</dbReference>
<reference evidence="2" key="1">
    <citation type="submission" date="2022-11" db="UniProtKB">
        <authorList>
            <consortium name="WormBaseParasite"/>
        </authorList>
    </citation>
    <scope>IDENTIFICATION</scope>
</reference>
<keyword evidence="1" id="KW-1185">Reference proteome</keyword>
<sequence>MVGIVAAALSHFLLKPWLRKWVERKEANNFDEKIVVKTCKNYSSIIVEGGSEIGSGLGSGTGSGLGSGIVIGSGDKRLSLAPSSVASSAADLPSLSSQIPITMSTKEYSRKQKFECSIKGFWKWLIPTKDRMEDSKTLRMFSSLQIFTACFAGFAHGANDVRLV</sequence>
<organism evidence="1 2">
    <name type="scientific">Panagrolaimus superbus</name>
    <dbReference type="NCBI Taxonomy" id="310955"/>
    <lineage>
        <taxon>Eukaryota</taxon>
        <taxon>Metazoa</taxon>
        <taxon>Ecdysozoa</taxon>
        <taxon>Nematoda</taxon>
        <taxon>Chromadorea</taxon>
        <taxon>Rhabditida</taxon>
        <taxon>Tylenchina</taxon>
        <taxon>Panagrolaimomorpha</taxon>
        <taxon>Panagrolaimoidea</taxon>
        <taxon>Panagrolaimidae</taxon>
        <taxon>Panagrolaimus</taxon>
    </lineage>
</organism>
<name>A0A914Y6M2_9BILA</name>
<evidence type="ECO:0000313" key="2">
    <source>
        <dbReference type="WBParaSite" id="PSU_v2.g14405.t1"/>
    </source>
</evidence>
<evidence type="ECO:0000313" key="1">
    <source>
        <dbReference type="Proteomes" id="UP000887577"/>
    </source>
</evidence>
<dbReference type="AlphaFoldDB" id="A0A914Y6M2"/>
<proteinExistence type="predicted"/>
<accession>A0A914Y6M2</accession>